<dbReference type="RefSeq" id="WP_020427615.1">
    <property type="nucleotide sequence ID" value="NZ_AGBD01000428.1"/>
</dbReference>
<dbReference type="EMBL" id="LN831776">
    <property type="protein sequence ID" value="CQR57806.1"/>
    <property type="molecule type" value="Genomic_DNA"/>
</dbReference>
<reference evidence="3" key="1">
    <citation type="submission" date="2015-03" db="EMBL/GenBank/DDBJ databases">
        <authorList>
            <person name="Wibberg D."/>
        </authorList>
    </citation>
    <scope>NUCLEOTIDE SEQUENCE [LARGE SCALE GENOMIC DNA]</scope>
</reference>
<evidence type="ECO:0000313" key="2">
    <source>
        <dbReference type="EMBL" id="CQR57806.1"/>
    </source>
</evidence>
<dbReference type="Gene3D" id="1.10.10.10">
    <property type="entry name" value="Winged helix-like DNA-binding domain superfamily/Winged helix DNA-binding domain"/>
    <property type="match status" value="1"/>
</dbReference>
<dbReference type="PANTHER" id="PTHR33169">
    <property type="entry name" value="PADR-FAMILY TRANSCRIPTIONAL REGULATOR"/>
    <property type="match status" value="1"/>
</dbReference>
<dbReference type="PANTHER" id="PTHR33169:SF14">
    <property type="entry name" value="TRANSCRIPTIONAL REGULATOR RV3488"/>
    <property type="match status" value="1"/>
</dbReference>
<name>A0A0E4HEK2_9BACL</name>
<dbReference type="Pfam" id="PF03551">
    <property type="entry name" value="PadR"/>
    <property type="match status" value="1"/>
</dbReference>
<proteinExistence type="predicted"/>
<gene>
    <name evidence="2" type="ORF">PRIO_5417</name>
</gene>
<dbReference type="SUPFAM" id="SSF46785">
    <property type="entry name" value="Winged helix' DNA-binding domain"/>
    <property type="match status" value="1"/>
</dbReference>
<evidence type="ECO:0000259" key="1">
    <source>
        <dbReference type="Pfam" id="PF03551"/>
    </source>
</evidence>
<organism evidence="2 3">
    <name type="scientific">Paenibacillus riograndensis SBR5</name>
    <dbReference type="NCBI Taxonomy" id="1073571"/>
    <lineage>
        <taxon>Bacteria</taxon>
        <taxon>Bacillati</taxon>
        <taxon>Bacillota</taxon>
        <taxon>Bacilli</taxon>
        <taxon>Bacillales</taxon>
        <taxon>Paenibacillaceae</taxon>
        <taxon>Paenibacillus</taxon>
        <taxon>Paenibacillus sonchi group</taxon>
    </lineage>
</organism>
<feature type="domain" description="Transcription regulator PadR N-terminal" evidence="1">
    <location>
        <begin position="7"/>
        <end position="79"/>
    </location>
</feature>
<evidence type="ECO:0000313" key="3">
    <source>
        <dbReference type="Proteomes" id="UP000033163"/>
    </source>
</evidence>
<dbReference type="InterPro" id="IPR036390">
    <property type="entry name" value="WH_DNA-bd_sf"/>
</dbReference>
<sequence>MYADILILGQLLKGPKHGYEIKKNIQEALGESFEINNNLLYPALRRFQEMGAMTKEVEKVDGKPDRHVYLLTDTGEEVFIELIRDFPRKAAANPMEFLVRVALFDRLEPELQLDILQKRLSVLEEELKHSRQYDLGQSRNRFITEVIRFKKTQTEHEWAWVKQLIDEVQGTASGME</sequence>
<protein>
    <submittedName>
        <fullName evidence="2">Transcriptional regulator, PadR family</fullName>
    </submittedName>
</protein>
<dbReference type="InterPro" id="IPR005149">
    <property type="entry name" value="Tscrpt_reg_PadR_N"/>
</dbReference>
<accession>A0A0E4HEK2</accession>
<dbReference type="HOGENOM" id="CLU_089258_8_0_9"/>
<dbReference type="KEGG" id="pri:PRIO_5417"/>
<dbReference type="InterPro" id="IPR052509">
    <property type="entry name" value="Metal_resp_DNA-bind_regulator"/>
</dbReference>
<dbReference type="InterPro" id="IPR036388">
    <property type="entry name" value="WH-like_DNA-bd_sf"/>
</dbReference>
<dbReference type="Proteomes" id="UP000033163">
    <property type="component" value="Chromosome I"/>
</dbReference>
<dbReference type="AlphaFoldDB" id="A0A0E4HEK2"/>
<dbReference type="PATRIC" id="fig|1073571.4.peg.5807"/>